<evidence type="ECO:0000256" key="6">
    <source>
        <dbReference type="PIRSR" id="PIRSR601019-2"/>
    </source>
</evidence>
<evidence type="ECO:0000313" key="8">
    <source>
        <dbReference type="Proteomes" id="UP001149090"/>
    </source>
</evidence>
<dbReference type="InterPro" id="IPR001019">
    <property type="entry name" value="Gprotein_alpha_su"/>
</dbReference>
<sequence length="286" mass="33164">MGNCGKTPQTEHFQETEEIQLELVTPPKPKENTAKLLLLGPGDSGKSTIFRQMKIIHHNGYTEEERETFIETINENILESMKAIVNALPRLSLEISDENQENVDLIRSTLILTKEVEDAIVELWKDPVIQKAYSIITDVGGQRNERKKWVRCFQGVTALIFCSSLSEYDQNLFEDENQKRIPESLMLFEEVCNSRWFVDTSVILFLNKVDIFRDKISKTDLSVCFPEYKDGHDFDKAIAFIEQKFKSLNQNPERKQIYTHTICATDTEEMRFVFDSIKAVIQNERL</sequence>
<feature type="binding site" evidence="5">
    <location>
        <begin position="138"/>
        <end position="142"/>
    </location>
    <ligand>
        <name>GTP</name>
        <dbReference type="ChEBI" id="CHEBI:37565"/>
    </ligand>
</feature>
<dbReference type="Proteomes" id="UP001149090">
    <property type="component" value="Unassembled WGS sequence"/>
</dbReference>
<evidence type="ECO:0000313" key="7">
    <source>
        <dbReference type="EMBL" id="KAJ5076952.1"/>
    </source>
</evidence>
<dbReference type="PANTHER" id="PTHR10218:SF302">
    <property type="entry name" value="GUANINE NUCLEOTIDE-BINDING PROTEIN ALPHA-5 SUBUNIT"/>
    <property type="match status" value="1"/>
</dbReference>
<dbReference type="GO" id="GO:0031683">
    <property type="term" value="F:G-protein beta/gamma-subunit complex binding"/>
    <property type="evidence" value="ECO:0007669"/>
    <property type="project" value="InterPro"/>
</dbReference>
<evidence type="ECO:0000256" key="2">
    <source>
        <dbReference type="ARBA" id="ARBA00022741"/>
    </source>
</evidence>
<dbReference type="GO" id="GO:0005737">
    <property type="term" value="C:cytoplasm"/>
    <property type="evidence" value="ECO:0007669"/>
    <property type="project" value="TreeGrafter"/>
</dbReference>
<gene>
    <name evidence="7" type="ORF">M0811_00272</name>
</gene>
<evidence type="ECO:0000256" key="4">
    <source>
        <dbReference type="ARBA" id="ARBA00023224"/>
    </source>
</evidence>
<dbReference type="GO" id="GO:0001664">
    <property type="term" value="F:G protein-coupled receptor binding"/>
    <property type="evidence" value="ECO:0007669"/>
    <property type="project" value="TreeGrafter"/>
</dbReference>
<keyword evidence="4" id="KW-0807">Transducer</keyword>
<dbReference type="CDD" id="cd00066">
    <property type="entry name" value="G-alpha"/>
    <property type="match status" value="1"/>
</dbReference>
<reference evidence="7" key="1">
    <citation type="submission" date="2022-10" db="EMBL/GenBank/DDBJ databases">
        <title>Novel sulphate-reducing endosymbionts in the free-living metamonad Anaeramoeba.</title>
        <authorList>
            <person name="Jerlstrom-Hultqvist J."/>
            <person name="Cepicka I."/>
            <person name="Gallot-Lavallee L."/>
            <person name="Salas-Leiva D."/>
            <person name="Curtis B.A."/>
            <person name="Zahonova K."/>
            <person name="Pipaliya S."/>
            <person name="Dacks J."/>
            <person name="Roger A.J."/>
        </authorList>
    </citation>
    <scope>NUCLEOTIDE SEQUENCE</scope>
    <source>
        <strain evidence="7">BMAN</strain>
    </source>
</reference>
<keyword evidence="6" id="KW-0460">Magnesium</keyword>
<dbReference type="AlphaFoldDB" id="A0A9Q0LQ19"/>
<keyword evidence="3 5" id="KW-0342">GTP-binding</keyword>
<evidence type="ECO:0000256" key="5">
    <source>
        <dbReference type="PIRSR" id="PIRSR601019-1"/>
    </source>
</evidence>
<dbReference type="Gene3D" id="3.40.50.300">
    <property type="entry name" value="P-loop containing nucleotide triphosphate hydrolases"/>
    <property type="match status" value="1"/>
</dbReference>
<comment type="caution">
    <text evidence="7">The sequence shown here is derived from an EMBL/GenBank/DDBJ whole genome shotgun (WGS) entry which is preliminary data.</text>
</comment>
<evidence type="ECO:0000256" key="3">
    <source>
        <dbReference type="ARBA" id="ARBA00023134"/>
    </source>
</evidence>
<organism evidence="7 8">
    <name type="scientific">Anaeramoeba ignava</name>
    <name type="common">Anaerobic marine amoeba</name>
    <dbReference type="NCBI Taxonomy" id="1746090"/>
    <lineage>
        <taxon>Eukaryota</taxon>
        <taxon>Metamonada</taxon>
        <taxon>Anaeramoebidae</taxon>
        <taxon>Anaeramoeba</taxon>
    </lineage>
</organism>
<dbReference type="PANTHER" id="PTHR10218">
    <property type="entry name" value="GTP-BINDING PROTEIN ALPHA SUBUNIT"/>
    <property type="match status" value="1"/>
</dbReference>
<keyword evidence="8" id="KW-1185">Reference proteome</keyword>
<dbReference type="SUPFAM" id="SSF52540">
    <property type="entry name" value="P-loop containing nucleoside triphosphate hydrolases"/>
    <property type="match status" value="1"/>
</dbReference>
<dbReference type="InterPro" id="IPR011025">
    <property type="entry name" value="GproteinA_insert"/>
</dbReference>
<protein>
    <submittedName>
        <fullName evidence="7">Guanine nucleotide-binding protein g(O) subunit alpha</fullName>
    </submittedName>
</protein>
<dbReference type="GO" id="GO:0005525">
    <property type="term" value="F:GTP binding"/>
    <property type="evidence" value="ECO:0007669"/>
    <property type="project" value="UniProtKB-KW"/>
</dbReference>
<evidence type="ECO:0000256" key="1">
    <source>
        <dbReference type="ARBA" id="ARBA00022723"/>
    </source>
</evidence>
<dbReference type="SMART" id="SM00275">
    <property type="entry name" value="G_alpha"/>
    <property type="match status" value="1"/>
</dbReference>
<accession>A0A9Q0LQ19</accession>
<dbReference type="GO" id="GO:0005834">
    <property type="term" value="C:heterotrimeric G-protein complex"/>
    <property type="evidence" value="ECO:0007669"/>
    <property type="project" value="TreeGrafter"/>
</dbReference>
<feature type="binding site" evidence="5">
    <location>
        <position position="264"/>
    </location>
    <ligand>
        <name>GTP</name>
        <dbReference type="ChEBI" id="CHEBI:37565"/>
    </ligand>
</feature>
<proteinExistence type="predicted"/>
<dbReference type="GO" id="GO:0046872">
    <property type="term" value="F:metal ion binding"/>
    <property type="evidence" value="ECO:0007669"/>
    <property type="project" value="UniProtKB-KW"/>
</dbReference>
<dbReference type="GO" id="GO:0003924">
    <property type="term" value="F:GTPase activity"/>
    <property type="evidence" value="ECO:0007669"/>
    <property type="project" value="InterPro"/>
</dbReference>
<dbReference type="PROSITE" id="PS51882">
    <property type="entry name" value="G_ALPHA"/>
    <property type="match status" value="1"/>
</dbReference>
<dbReference type="GO" id="GO:0007188">
    <property type="term" value="P:adenylate cyclase-modulating G protein-coupled receptor signaling pathway"/>
    <property type="evidence" value="ECO:0007669"/>
    <property type="project" value="TreeGrafter"/>
</dbReference>
<dbReference type="SUPFAM" id="SSF47895">
    <property type="entry name" value="Transducin (alpha subunit), insertion domain"/>
    <property type="match status" value="1"/>
</dbReference>
<feature type="binding site" evidence="5">
    <location>
        <begin position="207"/>
        <end position="210"/>
    </location>
    <ligand>
        <name>GTP</name>
        <dbReference type="ChEBI" id="CHEBI:37565"/>
    </ligand>
</feature>
<keyword evidence="2 5" id="KW-0547">Nucleotide-binding</keyword>
<keyword evidence="1 6" id="KW-0479">Metal-binding</keyword>
<dbReference type="OrthoDB" id="5817230at2759"/>
<dbReference type="Pfam" id="PF00503">
    <property type="entry name" value="G-alpha"/>
    <property type="match status" value="2"/>
</dbReference>
<feature type="binding site" evidence="6">
    <location>
        <position position="47"/>
    </location>
    <ligand>
        <name>Mg(2+)</name>
        <dbReference type="ChEBI" id="CHEBI:18420"/>
    </ligand>
</feature>
<dbReference type="EMBL" id="JAPDFW010000059">
    <property type="protein sequence ID" value="KAJ5076952.1"/>
    <property type="molecule type" value="Genomic_DNA"/>
</dbReference>
<name>A0A9Q0LQ19_ANAIG</name>
<dbReference type="OMA" id="EDQRQLC"/>
<dbReference type="Gene3D" id="1.10.400.10">
    <property type="entry name" value="GI Alpha 1, domain 2-like"/>
    <property type="match status" value="1"/>
</dbReference>
<dbReference type="InterPro" id="IPR027417">
    <property type="entry name" value="P-loop_NTPase"/>
</dbReference>